<sequence length="119" mass="13693">MKDILNYKDFIGSVHYSDEDETFYGKLEEIDDLVTFEGKSVSELKKSFKDSVDDYISVCEKLKKPLFKSFRGTFNVRINPELHRKAVRKSLVLGISLNQFVQSAIEKEILNPKSPKAKT</sequence>
<dbReference type="InterPro" id="IPR008651">
    <property type="entry name" value="Uncharacterised_HicB"/>
</dbReference>
<protein>
    <submittedName>
        <fullName evidence="1">Type II toxin-antitoxin system HicB family antitoxin</fullName>
    </submittedName>
</protein>
<gene>
    <name evidence="1" type="ORF">EHO60_03215</name>
</gene>
<name>A0A4R9GIU2_9LEPT</name>
<organism evidence="1 2">
    <name type="scientific">Leptospira fletcheri</name>
    <dbReference type="NCBI Taxonomy" id="2484981"/>
    <lineage>
        <taxon>Bacteria</taxon>
        <taxon>Pseudomonadati</taxon>
        <taxon>Spirochaetota</taxon>
        <taxon>Spirochaetia</taxon>
        <taxon>Leptospirales</taxon>
        <taxon>Leptospiraceae</taxon>
        <taxon>Leptospira</taxon>
    </lineage>
</organism>
<keyword evidence="2" id="KW-1185">Reference proteome</keyword>
<evidence type="ECO:0000313" key="1">
    <source>
        <dbReference type="EMBL" id="TGK12897.1"/>
    </source>
</evidence>
<evidence type="ECO:0000313" key="2">
    <source>
        <dbReference type="Proteomes" id="UP000298458"/>
    </source>
</evidence>
<dbReference type="AlphaFoldDB" id="A0A4R9GIU2"/>
<accession>A0A4R9GIU2</accession>
<dbReference type="Pfam" id="PF05534">
    <property type="entry name" value="HicB"/>
    <property type="match status" value="1"/>
</dbReference>
<dbReference type="EMBL" id="RQET01000003">
    <property type="protein sequence ID" value="TGK12897.1"/>
    <property type="molecule type" value="Genomic_DNA"/>
</dbReference>
<dbReference type="Proteomes" id="UP000298458">
    <property type="component" value="Unassembled WGS sequence"/>
</dbReference>
<dbReference type="OrthoDB" id="5297106at2"/>
<proteinExistence type="predicted"/>
<comment type="caution">
    <text evidence="1">The sequence shown here is derived from an EMBL/GenBank/DDBJ whole genome shotgun (WGS) entry which is preliminary data.</text>
</comment>
<dbReference type="RefSeq" id="WP_135766742.1">
    <property type="nucleotide sequence ID" value="NZ_RQET01000003.1"/>
</dbReference>
<dbReference type="SUPFAM" id="SSF143100">
    <property type="entry name" value="TTHA1013/TTHA0281-like"/>
    <property type="match status" value="1"/>
</dbReference>
<reference evidence="1" key="1">
    <citation type="journal article" date="2019" name="PLoS Negl. Trop. Dis.">
        <title>Revisiting the worldwide diversity of Leptospira species in the environment.</title>
        <authorList>
            <person name="Vincent A.T."/>
            <person name="Schiettekatte O."/>
            <person name="Bourhy P."/>
            <person name="Veyrier F.J."/>
            <person name="Picardeau M."/>
        </authorList>
    </citation>
    <scope>NUCLEOTIDE SEQUENCE [LARGE SCALE GENOMIC DNA]</scope>
    <source>
        <strain evidence="1">SSW15</strain>
    </source>
</reference>
<dbReference type="InterPro" id="IPR035069">
    <property type="entry name" value="TTHA1013/TTHA0281-like"/>
</dbReference>